<comment type="caution">
    <text evidence="1">The sequence shown here is derived from an EMBL/GenBank/DDBJ whole genome shotgun (WGS) entry which is preliminary data.</text>
</comment>
<reference evidence="1 2" key="1">
    <citation type="journal article" date="2024" name="Chem. Sci.">
        <title>Discovery of megapolipeptins by genome mining of a Burkholderiales bacteria collection.</title>
        <authorList>
            <person name="Paulo B.S."/>
            <person name="Recchia M.J.J."/>
            <person name="Lee S."/>
            <person name="Fergusson C.H."/>
            <person name="Romanowski S.B."/>
            <person name="Hernandez A."/>
            <person name="Krull N."/>
            <person name="Liu D.Y."/>
            <person name="Cavanagh H."/>
            <person name="Bos A."/>
            <person name="Gray C.A."/>
            <person name="Murphy B.T."/>
            <person name="Linington R.G."/>
            <person name="Eustaquio A.S."/>
        </authorList>
    </citation>
    <scope>NUCLEOTIDE SEQUENCE [LARGE SCALE GENOMIC DNA]</scope>
    <source>
        <strain evidence="1 2">RL18-126-BIB-B</strain>
    </source>
</reference>
<dbReference type="Proteomes" id="UP001629235">
    <property type="component" value="Unassembled WGS sequence"/>
</dbReference>
<name>A0ACC7NI91_9BURK</name>
<keyword evidence="1" id="KW-0255">Endonuclease</keyword>
<gene>
    <name evidence="1" type="ORF">PQR01_25400</name>
</gene>
<keyword evidence="1" id="KW-0540">Nuclease</keyword>
<proteinExistence type="predicted"/>
<protein>
    <submittedName>
        <fullName evidence="1">HNH endonuclease</fullName>
    </submittedName>
</protein>
<evidence type="ECO:0000313" key="2">
    <source>
        <dbReference type="Proteomes" id="UP001629235"/>
    </source>
</evidence>
<keyword evidence="1" id="KW-0378">Hydrolase</keyword>
<dbReference type="EMBL" id="JAQQDW010000061">
    <property type="protein sequence ID" value="MFM0106733.1"/>
    <property type="molecule type" value="Genomic_DNA"/>
</dbReference>
<keyword evidence="2" id="KW-1185">Reference proteome</keyword>
<sequence length="301" mass="34248">MPMLFCNIGWAEHYDGVPGDEPRRGGAYNDDNVGHETCNFTRFQGKVFGYVQVKDRGQIRIQRLGASKAAESIEGVTVVWTAGPDDGGTAVVGWYTNATVYRNWQPFNPRSKKHEKNNIEFYRIVADAKDAVLLPIDDRYDLMIPRGKGGIGQSPIWYADKPESRGTVEMVAAYIKDRSFPLTDVDDQQSALEGGKRLVTHLRRERRRHIVEKKKREVLQATGRLCCEACRFDFKAFYGPLGSRFCEVHHRVPLHEAEGLVETTLDHLAIMCSNCHRIIHRSNPMLSVEDLARHIKRHRSS</sequence>
<evidence type="ECO:0000313" key="1">
    <source>
        <dbReference type="EMBL" id="MFM0106733.1"/>
    </source>
</evidence>
<organism evidence="1 2">
    <name type="scientific">Paraburkholderia rhynchosiae</name>
    <dbReference type="NCBI Taxonomy" id="487049"/>
    <lineage>
        <taxon>Bacteria</taxon>
        <taxon>Pseudomonadati</taxon>
        <taxon>Pseudomonadota</taxon>
        <taxon>Betaproteobacteria</taxon>
        <taxon>Burkholderiales</taxon>
        <taxon>Burkholderiaceae</taxon>
        <taxon>Paraburkholderia</taxon>
    </lineage>
</organism>
<accession>A0ACC7NI91</accession>